<dbReference type="Proteomes" id="UP000286598">
    <property type="component" value="Unassembled WGS sequence"/>
</dbReference>
<evidence type="ECO:0000256" key="1">
    <source>
        <dbReference type="ARBA" id="ARBA00010201"/>
    </source>
</evidence>
<keyword evidence="4" id="KW-1185">Reference proteome</keyword>
<dbReference type="GO" id="GO:0004812">
    <property type="term" value="F:aminoacyl-tRNA ligase activity"/>
    <property type="evidence" value="ECO:0007669"/>
    <property type="project" value="UniProtKB-KW"/>
</dbReference>
<keyword evidence="3" id="KW-0030">Aminoacyl-tRNA synthetase</keyword>
<dbReference type="PANTHER" id="PTHR31423">
    <property type="entry name" value="YBAK DOMAIN-CONTAINING PROTEIN"/>
    <property type="match status" value="1"/>
</dbReference>
<feature type="domain" description="YbaK/aminoacyl-tRNA synthetase-associated" evidence="2">
    <location>
        <begin position="27"/>
        <end position="156"/>
    </location>
</feature>
<name>A0A415GDR1_9BACT</name>
<dbReference type="OrthoDB" id="9798587at2"/>
<evidence type="ECO:0000313" key="3">
    <source>
        <dbReference type="EMBL" id="RHK46974.1"/>
    </source>
</evidence>
<dbReference type="RefSeq" id="WP_022429564.1">
    <property type="nucleotide sequence ID" value="NZ_BRDO01000034.1"/>
</dbReference>
<dbReference type="GO" id="GO:0002161">
    <property type="term" value="F:aminoacyl-tRNA deacylase activity"/>
    <property type="evidence" value="ECO:0007669"/>
    <property type="project" value="InterPro"/>
</dbReference>
<organism evidence="3 4">
    <name type="scientific">Leyella stercorea</name>
    <dbReference type="NCBI Taxonomy" id="363265"/>
    <lineage>
        <taxon>Bacteria</taxon>
        <taxon>Pseudomonadati</taxon>
        <taxon>Bacteroidota</taxon>
        <taxon>Bacteroidia</taxon>
        <taxon>Bacteroidales</taxon>
        <taxon>Prevotellaceae</taxon>
        <taxon>Leyella</taxon>
    </lineage>
</organism>
<comment type="similarity">
    <text evidence="1">Belongs to the PRORSD1 family.</text>
</comment>
<dbReference type="PANTHER" id="PTHR31423:SF3">
    <property type="entry name" value="PROLYL-TRNA SYNTHETASE ASSOCIATED DOMAIN-CONTAINING PROTEIN 1-RELATED"/>
    <property type="match status" value="1"/>
</dbReference>
<gene>
    <name evidence="3" type="ORF">DW060_12690</name>
</gene>
<evidence type="ECO:0000259" key="2">
    <source>
        <dbReference type="Pfam" id="PF04073"/>
    </source>
</evidence>
<sequence length="177" mass="20522">MEQISERQEKVLNYLKEHNIPFSCYNHPEGKTIEEAKRWWKDDGSVHCKNLFFRNHKGNRHYLVCFNCDHDLAIHDLEHLLKESLVSKGLPSCGKLSFASPERMMRFLGLEPGSVSPFGLINDTDNHVHLFLDANLQQADTLSFHPNDCRGTVVISRHAFENYLSIVGNTYEYIKLY</sequence>
<evidence type="ECO:0000313" key="4">
    <source>
        <dbReference type="Proteomes" id="UP000286598"/>
    </source>
</evidence>
<protein>
    <submittedName>
        <fullName evidence="3">Prolyl-tRNA synthetase associated domain-containing protein</fullName>
    </submittedName>
</protein>
<dbReference type="InterPro" id="IPR036754">
    <property type="entry name" value="YbaK/aa-tRNA-synt-asso_dom_sf"/>
</dbReference>
<dbReference type="GeneID" id="78337972"/>
<accession>A0A415GDR1</accession>
<dbReference type="EMBL" id="QRNO01000101">
    <property type="protein sequence ID" value="RHK46974.1"/>
    <property type="molecule type" value="Genomic_DNA"/>
</dbReference>
<keyword evidence="3" id="KW-0436">Ligase</keyword>
<reference evidence="3 4" key="1">
    <citation type="submission" date="2018-08" db="EMBL/GenBank/DDBJ databases">
        <title>A genome reference for cultivated species of the human gut microbiota.</title>
        <authorList>
            <person name="Zou Y."/>
            <person name="Xue W."/>
            <person name="Luo G."/>
        </authorList>
    </citation>
    <scope>NUCLEOTIDE SEQUENCE [LARGE SCALE GENOMIC DNA]</scope>
    <source>
        <strain evidence="3 4">AF42-9</strain>
    </source>
</reference>
<proteinExistence type="inferred from homology"/>
<dbReference type="AlphaFoldDB" id="A0A415GDR1"/>
<dbReference type="Pfam" id="PF04073">
    <property type="entry name" value="tRNA_edit"/>
    <property type="match status" value="1"/>
</dbReference>
<comment type="caution">
    <text evidence="3">The sequence shown here is derived from an EMBL/GenBank/DDBJ whole genome shotgun (WGS) entry which is preliminary data.</text>
</comment>
<dbReference type="InterPro" id="IPR040285">
    <property type="entry name" value="ProX/PRXD1"/>
</dbReference>
<dbReference type="Gene3D" id="3.90.960.10">
    <property type="entry name" value="YbaK/aminoacyl-tRNA synthetase-associated domain"/>
    <property type="match status" value="1"/>
</dbReference>
<dbReference type="InterPro" id="IPR007214">
    <property type="entry name" value="YbaK/aa-tRNA-synth-assoc-dom"/>
</dbReference>
<dbReference type="SUPFAM" id="SSF55826">
    <property type="entry name" value="YbaK/ProRS associated domain"/>
    <property type="match status" value="1"/>
</dbReference>